<protein>
    <submittedName>
        <fullName evidence="2">Uncharacterized protein</fullName>
    </submittedName>
</protein>
<keyword evidence="1" id="KW-0472">Membrane</keyword>
<sequence length="57" mass="6634">MRLRLCVRRWHKYHSEVTNLGLVSALVPVDLSSMSFAQIMLFMESLSSSIWSFDKKT</sequence>
<dbReference type="Proteomes" id="UP000308652">
    <property type="component" value="Unassembled WGS sequence"/>
</dbReference>
<keyword evidence="1" id="KW-0812">Transmembrane</keyword>
<dbReference type="AlphaFoldDB" id="A0A5C3LP41"/>
<proteinExistence type="predicted"/>
<name>A0A5C3LP41_9AGAR</name>
<keyword evidence="1" id="KW-1133">Transmembrane helix</keyword>
<evidence type="ECO:0000256" key="1">
    <source>
        <dbReference type="SAM" id="Phobius"/>
    </source>
</evidence>
<organism evidence="2 3">
    <name type="scientific">Crucibulum laeve</name>
    <dbReference type="NCBI Taxonomy" id="68775"/>
    <lineage>
        <taxon>Eukaryota</taxon>
        <taxon>Fungi</taxon>
        <taxon>Dikarya</taxon>
        <taxon>Basidiomycota</taxon>
        <taxon>Agaricomycotina</taxon>
        <taxon>Agaricomycetes</taxon>
        <taxon>Agaricomycetidae</taxon>
        <taxon>Agaricales</taxon>
        <taxon>Agaricineae</taxon>
        <taxon>Nidulariaceae</taxon>
        <taxon>Crucibulum</taxon>
    </lineage>
</organism>
<feature type="transmembrane region" description="Helical" evidence="1">
    <location>
        <begin position="20"/>
        <end position="43"/>
    </location>
</feature>
<reference evidence="2 3" key="1">
    <citation type="journal article" date="2019" name="Nat. Ecol. Evol.">
        <title>Megaphylogeny resolves global patterns of mushroom evolution.</title>
        <authorList>
            <person name="Varga T."/>
            <person name="Krizsan K."/>
            <person name="Foldi C."/>
            <person name="Dima B."/>
            <person name="Sanchez-Garcia M."/>
            <person name="Sanchez-Ramirez S."/>
            <person name="Szollosi G.J."/>
            <person name="Szarkandi J.G."/>
            <person name="Papp V."/>
            <person name="Albert L."/>
            <person name="Andreopoulos W."/>
            <person name="Angelini C."/>
            <person name="Antonin V."/>
            <person name="Barry K.W."/>
            <person name="Bougher N.L."/>
            <person name="Buchanan P."/>
            <person name="Buyck B."/>
            <person name="Bense V."/>
            <person name="Catcheside P."/>
            <person name="Chovatia M."/>
            <person name="Cooper J."/>
            <person name="Damon W."/>
            <person name="Desjardin D."/>
            <person name="Finy P."/>
            <person name="Geml J."/>
            <person name="Haridas S."/>
            <person name="Hughes K."/>
            <person name="Justo A."/>
            <person name="Karasinski D."/>
            <person name="Kautmanova I."/>
            <person name="Kiss B."/>
            <person name="Kocsube S."/>
            <person name="Kotiranta H."/>
            <person name="LaButti K.M."/>
            <person name="Lechner B.E."/>
            <person name="Liimatainen K."/>
            <person name="Lipzen A."/>
            <person name="Lukacs Z."/>
            <person name="Mihaltcheva S."/>
            <person name="Morgado L.N."/>
            <person name="Niskanen T."/>
            <person name="Noordeloos M.E."/>
            <person name="Ohm R.A."/>
            <person name="Ortiz-Santana B."/>
            <person name="Ovrebo C."/>
            <person name="Racz N."/>
            <person name="Riley R."/>
            <person name="Savchenko A."/>
            <person name="Shiryaev A."/>
            <person name="Soop K."/>
            <person name="Spirin V."/>
            <person name="Szebenyi C."/>
            <person name="Tomsovsky M."/>
            <person name="Tulloss R.E."/>
            <person name="Uehling J."/>
            <person name="Grigoriev I.V."/>
            <person name="Vagvolgyi C."/>
            <person name="Papp T."/>
            <person name="Martin F.M."/>
            <person name="Miettinen O."/>
            <person name="Hibbett D.S."/>
            <person name="Nagy L.G."/>
        </authorList>
    </citation>
    <scope>NUCLEOTIDE SEQUENCE [LARGE SCALE GENOMIC DNA]</scope>
    <source>
        <strain evidence="2 3">CBS 166.37</strain>
    </source>
</reference>
<evidence type="ECO:0000313" key="2">
    <source>
        <dbReference type="EMBL" id="TFK34575.1"/>
    </source>
</evidence>
<accession>A0A5C3LP41</accession>
<dbReference type="EMBL" id="ML213630">
    <property type="protein sequence ID" value="TFK34575.1"/>
    <property type="molecule type" value="Genomic_DNA"/>
</dbReference>
<keyword evidence="3" id="KW-1185">Reference proteome</keyword>
<gene>
    <name evidence="2" type="ORF">BDQ12DRAFT_364824</name>
</gene>
<evidence type="ECO:0000313" key="3">
    <source>
        <dbReference type="Proteomes" id="UP000308652"/>
    </source>
</evidence>